<evidence type="ECO:0000313" key="4">
    <source>
        <dbReference type="Proteomes" id="UP001367676"/>
    </source>
</evidence>
<feature type="compositionally biased region" description="Polar residues" evidence="1">
    <location>
        <begin position="238"/>
        <end position="254"/>
    </location>
</feature>
<reference evidence="3 4" key="1">
    <citation type="submission" date="2024-03" db="EMBL/GenBank/DDBJ databases">
        <title>Adaptation during the transition from Ophiocordyceps entomopathogen to insect associate is accompanied by gene loss and intensified selection.</title>
        <authorList>
            <person name="Ward C.M."/>
            <person name="Onetto C.A."/>
            <person name="Borneman A.R."/>
        </authorList>
    </citation>
    <scope>NUCLEOTIDE SEQUENCE [LARGE SCALE GENOMIC DNA]</scope>
    <source>
        <strain evidence="3">AWRI1</strain>
        <tissue evidence="3">Single Adult Female</tissue>
    </source>
</reference>
<proteinExistence type="predicted"/>
<sequence>MYFVILFSLVAYELHVQGNEEIGLGSSPQVVGFADCINDKCLRHHFVNVTNRFDMDQRYGSGQFQGLPGRSAPIAQPANYGNHSNNVDVHWSKYSFIRRVRKDVLQQATNVEGPIFSGQPANGDKIPSVRLEPVNKEVNSTFAMVPAKSGDRSFIGVEPVDANGRSTFALKALNEDSKALVGIESANAGANSAFALQPISSVVAAIQIPKVLPSADQLRLQQNSNKRMTVKAEAPQKLITSNHTFDSSTSSANLSDDEFDDTKNLDPESFLQIRRLSSLTQNRCI</sequence>
<accession>A0AAN9T875</accession>
<evidence type="ECO:0000313" key="3">
    <source>
        <dbReference type="EMBL" id="KAK7576652.1"/>
    </source>
</evidence>
<feature type="signal peptide" evidence="2">
    <location>
        <begin position="1"/>
        <end position="18"/>
    </location>
</feature>
<dbReference type="Proteomes" id="UP001367676">
    <property type="component" value="Unassembled WGS sequence"/>
</dbReference>
<feature type="chain" id="PRO_5042991240" evidence="2">
    <location>
        <begin position="19"/>
        <end position="285"/>
    </location>
</feature>
<dbReference type="AlphaFoldDB" id="A0AAN9T875"/>
<comment type="caution">
    <text evidence="3">The sequence shown here is derived from an EMBL/GenBank/DDBJ whole genome shotgun (WGS) entry which is preliminary data.</text>
</comment>
<organism evidence="3 4">
    <name type="scientific">Parthenolecanium corni</name>
    <dbReference type="NCBI Taxonomy" id="536013"/>
    <lineage>
        <taxon>Eukaryota</taxon>
        <taxon>Metazoa</taxon>
        <taxon>Ecdysozoa</taxon>
        <taxon>Arthropoda</taxon>
        <taxon>Hexapoda</taxon>
        <taxon>Insecta</taxon>
        <taxon>Pterygota</taxon>
        <taxon>Neoptera</taxon>
        <taxon>Paraneoptera</taxon>
        <taxon>Hemiptera</taxon>
        <taxon>Sternorrhyncha</taxon>
        <taxon>Coccoidea</taxon>
        <taxon>Coccidae</taxon>
        <taxon>Parthenolecanium</taxon>
    </lineage>
</organism>
<evidence type="ECO:0000256" key="2">
    <source>
        <dbReference type="SAM" id="SignalP"/>
    </source>
</evidence>
<protein>
    <submittedName>
        <fullName evidence="3">Uncharacterized protein</fullName>
    </submittedName>
</protein>
<feature type="region of interest" description="Disordered" evidence="1">
    <location>
        <begin position="226"/>
        <end position="261"/>
    </location>
</feature>
<keyword evidence="4" id="KW-1185">Reference proteome</keyword>
<keyword evidence="2" id="KW-0732">Signal</keyword>
<gene>
    <name evidence="3" type="ORF">V9T40_012938</name>
</gene>
<name>A0AAN9T875_9HEMI</name>
<evidence type="ECO:0000256" key="1">
    <source>
        <dbReference type="SAM" id="MobiDB-lite"/>
    </source>
</evidence>
<dbReference type="EMBL" id="JBBCAQ010000036">
    <property type="protein sequence ID" value="KAK7576652.1"/>
    <property type="molecule type" value="Genomic_DNA"/>
</dbReference>